<organism evidence="6">
    <name type="scientific">Clostridium botulinum</name>
    <dbReference type="NCBI Taxonomy" id="1491"/>
    <lineage>
        <taxon>Bacteria</taxon>
        <taxon>Bacillati</taxon>
        <taxon>Bacillota</taxon>
        <taxon>Clostridia</taxon>
        <taxon>Eubacteriales</taxon>
        <taxon>Clostridiaceae</taxon>
        <taxon>Clostridium</taxon>
    </lineage>
</organism>
<dbReference type="EMBL" id="KT897278">
    <property type="protein sequence ID" value="ALT05627.1"/>
    <property type="molecule type" value="Genomic_DNA"/>
</dbReference>
<dbReference type="PROSITE" id="PS51257">
    <property type="entry name" value="PROKAR_LIPOPROTEIN"/>
    <property type="match status" value="1"/>
</dbReference>
<dbReference type="AlphaFoldDB" id="A0A126JJ64"/>
<name>A0A126JJ64_CLOBO</name>
<dbReference type="EMBL" id="KT897279">
    <property type="protein sequence ID" value="ALT05727.1"/>
    <property type="molecule type" value="Genomic_DNA"/>
</dbReference>
<dbReference type="InterPro" id="IPR018337">
    <property type="entry name" value="Cell_wall/Cho-bd_repeat"/>
</dbReference>
<evidence type="ECO:0000313" key="4">
    <source>
        <dbReference type="EMBL" id="ALT05627.1"/>
    </source>
</evidence>
<dbReference type="RefSeq" id="WP_172688172.1">
    <property type="nucleotide sequence ID" value="NZ_KT897278.1"/>
</dbReference>
<dbReference type="SUPFAM" id="SSF69360">
    <property type="entry name" value="Cell wall binding repeat"/>
    <property type="match status" value="1"/>
</dbReference>
<evidence type="ECO:0000313" key="6">
    <source>
        <dbReference type="EMBL" id="ALT05829.1"/>
    </source>
</evidence>
<feature type="repeat" description="Cell wall-binding" evidence="2">
    <location>
        <begin position="52"/>
        <end position="71"/>
    </location>
</feature>
<sequence>MTKNKTLKTLALTLALTSACALTPRIANAEGQAYWKAINNNWYYLDSTGKTQTGWIQDNGHWYYIGSNGVMQTGWIQDGGKWYYLWSDGSMASNTTVNNYTLGANGAWEVSGTSAFEWIDAQGNHTFRYDIAQRTEDEKVGNELTNYNIELSEKDKYNLKTLTYNISNETVYLSEAKAQCIGKTIGNKVITDIKFCKEVFKDIQGIDAIDRIKTIKSSNIYNCNSASPYVYDEFLVFSGINDRNSEWECMRVTIEFR</sequence>
<proteinExistence type="predicted"/>
<keyword evidence="6" id="KW-0614">Plasmid</keyword>
<dbReference type="EMBL" id="KT897280">
    <property type="protein sequence ID" value="ALT05829.1"/>
    <property type="molecule type" value="Genomic_DNA"/>
</dbReference>
<accession>A0A126JJ64</accession>
<feature type="chain" id="PRO_5007443047" evidence="3">
    <location>
        <begin position="30"/>
        <end position="257"/>
    </location>
</feature>
<evidence type="ECO:0000256" key="3">
    <source>
        <dbReference type="SAM" id="SignalP"/>
    </source>
</evidence>
<geneLocation type="plasmid" evidence="6">
    <name>pFI1111E1</name>
</geneLocation>
<dbReference type="Gene3D" id="2.10.270.10">
    <property type="entry name" value="Cholin Binding"/>
    <property type="match status" value="1"/>
</dbReference>
<protein>
    <submittedName>
        <fullName evidence="6">Glucan-binding repeat containing, putative cell wall binding protein</fullName>
    </submittedName>
</protein>
<dbReference type="Pfam" id="PF01473">
    <property type="entry name" value="Choline_bind_1"/>
    <property type="match status" value="1"/>
</dbReference>
<feature type="signal peptide" evidence="3">
    <location>
        <begin position="1"/>
        <end position="29"/>
    </location>
</feature>
<feature type="repeat" description="Cell wall-binding" evidence="2">
    <location>
        <begin position="72"/>
        <end position="91"/>
    </location>
</feature>
<evidence type="ECO:0000256" key="1">
    <source>
        <dbReference type="ARBA" id="ARBA00022737"/>
    </source>
</evidence>
<evidence type="ECO:0000256" key="2">
    <source>
        <dbReference type="PROSITE-ProRule" id="PRU00591"/>
    </source>
</evidence>
<reference evidence="6" key="1">
    <citation type="journal article" date="2016" name="Genome Biol. Evol.">
        <title>Evolution of chromosomal Clostridium botulinum type E neurotoxin gene clusters: evidence provided by their rare plasmid borne counterparts.</title>
        <authorList>
            <person name="Carter A.T."/>
            <person name="Austin J.W."/>
            <person name="Weedmark K.A."/>
            <person name="Peck M.W."/>
        </authorList>
    </citation>
    <scope>NUCLEOTIDE SEQUENCE</scope>
    <source>
        <strain evidence="6">FI1111E1</strain>
        <strain evidence="4">FWSKR40E1</strain>
        <strain evidence="5">SWKR38E2</strain>
        <plasmid evidence="6">pFI1111E1</plasmid>
        <plasmid evidence="4">pFWSKR40E1</plasmid>
        <plasmid evidence="5">pSWKR38E2</plasmid>
    </source>
</reference>
<geneLocation type="plasmid" evidence="5">
    <name>pSWKR38E2</name>
</geneLocation>
<keyword evidence="1" id="KW-0677">Repeat</keyword>
<geneLocation type="plasmid" evidence="4">
    <name>pFWSKR40E1</name>
</geneLocation>
<evidence type="ECO:0000313" key="5">
    <source>
        <dbReference type="EMBL" id="ALT05727.1"/>
    </source>
</evidence>
<dbReference type="PROSITE" id="PS51170">
    <property type="entry name" value="CW"/>
    <property type="match status" value="2"/>
</dbReference>
<dbReference type="Pfam" id="PF19127">
    <property type="entry name" value="Choline_bind_3"/>
    <property type="match status" value="1"/>
</dbReference>
<keyword evidence="3" id="KW-0732">Signal</keyword>